<gene>
    <name evidence="1" type="ORF">PEX2_043600</name>
</gene>
<dbReference type="HOGENOM" id="CLU_1982321_0_0_1"/>
<dbReference type="RefSeq" id="XP_016603337.1">
    <property type="nucleotide sequence ID" value="XM_016741635.1"/>
</dbReference>
<dbReference type="VEuPathDB" id="FungiDB:PEXP_062620"/>
<dbReference type="GeneID" id="27677054"/>
<dbReference type="Proteomes" id="UP000030143">
    <property type="component" value="Unassembled WGS sequence"/>
</dbReference>
<protein>
    <submittedName>
        <fullName evidence="1">Uncharacterized protein</fullName>
    </submittedName>
</protein>
<sequence length="126" mass="14346">MNGARIHPHNFRQIYTQACETFTHKLQCQIFSLLSSSPSPDMEEISTRLEELCERVIQIGFLGEVGEFGIRDDNRVRIRWGSLSIKEICFEIKWELTVIKDELASGSAAPLLVADLLVDTLDHLPF</sequence>
<dbReference type="AlphaFoldDB" id="A0A0A2IRK5"/>
<name>A0A0A2IRK5_PENEN</name>
<proteinExistence type="predicted"/>
<organism evidence="1 2">
    <name type="scientific">Penicillium expansum</name>
    <name type="common">Blue mold rot fungus</name>
    <dbReference type="NCBI Taxonomy" id="27334"/>
    <lineage>
        <taxon>Eukaryota</taxon>
        <taxon>Fungi</taxon>
        <taxon>Dikarya</taxon>
        <taxon>Ascomycota</taxon>
        <taxon>Pezizomycotina</taxon>
        <taxon>Eurotiomycetes</taxon>
        <taxon>Eurotiomycetidae</taxon>
        <taxon>Eurotiales</taxon>
        <taxon>Aspergillaceae</taxon>
        <taxon>Penicillium</taxon>
    </lineage>
</organism>
<evidence type="ECO:0000313" key="1">
    <source>
        <dbReference type="EMBL" id="KGO62837.1"/>
    </source>
</evidence>
<keyword evidence="2" id="KW-1185">Reference proteome</keyword>
<dbReference type="OrthoDB" id="4331647at2759"/>
<dbReference type="PhylomeDB" id="A0A0A2IRK5"/>
<comment type="caution">
    <text evidence="1">The sequence shown here is derived from an EMBL/GenBank/DDBJ whole genome shotgun (WGS) entry which is preliminary data.</text>
</comment>
<dbReference type="EMBL" id="JQFZ01000018">
    <property type="protein sequence ID" value="KGO62837.1"/>
    <property type="molecule type" value="Genomic_DNA"/>
</dbReference>
<accession>A0A0A2IRK5</accession>
<reference evidence="1 2" key="1">
    <citation type="journal article" date="2015" name="Mol. Plant Microbe Interact.">
        <title>Genome, transcriptome, and functional analyses of Penicillium expansum provide new insights into secondary metabolism and pathogenicity.</title>
        <authorList>
            <person name="Ballester A.R."/>
            <person name="Marcet-Houben M."/>
            <person name="Levin E."/>
            <person name="Sela N."/>
            <person name="Selma-Lazaro C."/>
            <person name="Carmona L."/>
            <person name="Wisniewski M."/>
            <person name="Droby S."/>
            <person name="Gonzalez-Candelas L."/>
            <person name="Gabaldon T."/>
        </authorList>
    </citation>
    <scope>NUCLEOTIDE SEQUENCE [LARGE SCALE GENOMIC DNA]</scope>
    <source>
        <strain evidence="1 2">MD-8</strain>
    </source>
</reference>
<evidence type="ECO:0000313" key="2">
    <source>
        <dbReference type="Proteomes" id="UP000030143"/>
    </source>
</evidence>